<feature type="domain" description="AMP-binding enzyme C-terminal" evidence="2">
    <location>
        <begin position="406"/>
        <end position="484"/>
    </location>
</feature>
<dbReference type="EMBL" id="BAABGT010000041">
    <property type="protein sequence ID" value="GAA4548793.1"/>
    <property type="molecule type" value="Genomic_DNA"/>
</dbReference>
<accession>A0ABP8RTQ7</accession>
<proteinExistence type="predicted"/>
<feature type="domain" description="AMP-dependent synthetase/ligase" evidence="1">
    <location>
        <begin position="12"/>
        <end position="356"/>
    </location>
</feature>
<sequence length="511" mass="53825">MRTTTVLDALSAWSRRRPDAPALQDPDRSYSWRTLVEAQDRVASRLVATGVRPGDRVGIVGPLSADWAVAALGVLRAGAIVCPLNERLGAFELKEVLDRVTPTLVVAAETHRAVLAGILQAPPILPLEGIEVVSGQTDLPDLARDPSRPAAIIPTSGSTGLPKGVVYTHPSMLGAFFEWTLQAPELVGARALNVSAFSFAAGLLNGLLGPLVLGGSVVLLPRWNPQTALELIRDEEISTFAATTIFYEQMAALPEFAAADLSSLTVAFTGGNPVTAELIAAWSTKGVGLRQAYGLTESSSNVTWPTVEQSIDSPESVGAGGILTRVVVTDADGTPCAEGEPGEIRISGPGVAAGYWNDADLTADTFGDGWLRTGDVGVVDAHGALRIVGRTKDMIISGGMNVYAAEVERAALSLSGVLEVAVIGVPDDEFGEAPALLLRTAASPGTELDADTVLAHCRQRLAAYKMPRYVVFSADPLPRTSSMKIDKAALRLRHADIPTHHTRHGRKPQPA</sequence>
<dbReference type="PANTHER" id="PTHR43767">
    <property type="entry name" value="LONG-CHAIN-FATTY-ACID--COA LIGASE"/>
    <property type="match status" value="1"/>
</dbReference>
<dbReference type="InterPro" id="IPR020845">
    <property type="entry name" value="AMP-binding_CS"/>
</dbReference>
<dbReference type="Gene3D" id="3.40.50.12780">
    <property type="entry name" value="N-terminal domain of ligase-like"/>
    <property type="match status" value="1"/>
</dbReference>
<dbReference type="Proteomes" id="UP001501598">
    <property type="component" value="Unassembled WGS sequence"/>
</dbReference>
<dbReference type="GO" id="GO:0016874">
    <property type="term" value="F:ligase activity"/>
    <property type="evidence" value="ECO:0007669"/>
    <property type="project" value="UniProtKB-KW"/>
</dbReference>
<keyword evidence="4" id="KW-1185">Reference proteome</keyword>
<dbReference type="InterPro" id="IPR000873">
    <property type="entry name" value="AMP-dep_synth/lig_dom"/>
</dbReference>
<dbReference type="PANTHER" id="PTHR43767:SF1">
    <property type="entry name" value="NONRIBOSOMAL PEPTIDE SYNTHASE PES1 (EUROFUNG)-RELATED"/>
    <property type="match status" value="1"/>
</dbReference>
<name>A0ABP8RTQ7_9PSEU</name>
<dbReference type="Pfam" id="PF00501">
    <property type="entry name" value="AMP-binding"/>
    <property type="match status" value="1"/>
</dbReference>
<keyword evidence="3" id="KW-0436">Ligase</keyword>
<dbReference type="Pfam" id="PF13193">
    <property type="entry name" value="AMP-binding_C"/>
    <property type="match status" value="1"/>
</dbReference>
<evidence type="ECO:0000313" key="4">
    <source>
        <dbReference type="Proteomes" id="UP001501598"/>
    </source>
</evidence>
<gene>
    <name evidence="3" type="ORF">GCM10023175_35790</name>
</gene>
<dbReference type="PROSITE" id="PS00455">
    <property type="entry name" value="AMP_BINDING"/>
    <property type="match status" value="1"/>
</dbReference>
<evidence type="ECO:0000259" key="1">
    <source>
        <dbReference type="Pfam" id="PF00501"/>
    </source>
</evidence>
<dbReference type="InterPro" id="IPR025110">
    <property type="entry name" value="AMP-bd_C"/>
</dbReference>
<dbReference type="RefSeq" id="WP_345419403.1">
    <property type="nucleotide sequence ID" value="NZ_BAABGT010000041.1"/>
</dbReference>
<dbReference type="SUPFAM" id="SSF56801">
    <property type="entry name" value="Acetyl-CoA synthetase-like"/>
    <property type="match status" value="1"/>
</dbReference>
<organism evidence="3 4">
    <name type="scientific">Pseudonocardia xishanensis</name>
    <dbReference type="NCBI Taxonomy" id="630995"/>
    <lineage>
        <taxon>Bacteria</taxon>
        <taxon>Bacillati</taxon>
        <taxon>Actinomycetota</taxon>
        <taxon>Actinomycetes</taxon>
        <taxon>Pseudonocardiales</taxon>
        <taxon>Pseudonocardiaceae</taxon>
        <taxon>Pseudonocardia</taxon>
    </lineage>
</organism>
<dbReference type="Gene3D" id="3.30.300.30">
    <property type="match status" value="1"/>
</dbReference>
<dbReference type="InterPro" id="IPR045851">
    <property type="entry name" value="AMP-bd_C_sf"/>
</dbReference>
<dbReference type="InterPro" id="IPR042099">
    <property type="entry name" value="ANL_N_sf"/>
</dbReference>
<protein>
    <submittedName>
        <fullName evidence="3">Long-chain fatty acid--CoA ligase</fullName>
    </submittedName>
</protein>
<reference evidence="4" key="1">
    <citation type="journal article" date="2019" name="Int. J. Syst. Evol. Microbiol.">
        <title>The Global Catalogue of Microorganisms (GCM) 10K type strain sequencing project: providing services to taxonomists for standard genome sequencing and annotation.</title>
        <authorList>
            <consortium name="The Broad Institute Genomics Platform"/>
            <consortium name="The Broad Institute Genome Sequencing Center for Infectious Disease"/>
            <person name="Wu L."/>
            <person name="Ma J."/>
        </authorList>
    </citation>
    <scope>NUCLEOTIDE SEQUENCE [LARGE SCALE GENOMIC DNA]</scope>
    <source>
        <strain evidence="4">JCM 17906</strain>
    </source>
</reference>
<comment type="caution">
    <text evidence="3">The sequence shown here is derived from an EMBL/GenBank/DDBJ whole genome shotgun (WGS) entry which is preliminary data.</text>
</comment>
<dbReference type="InterPro" id="IPR050237">
    <property type="entry name" value="ATP-dep_AMP-bd_enzyme"/>
</dbReference>
<evidence type="ECO:0000259" key="2">
    <source>
        <dbReference type="Pfam" id="PF13193"/>
    </source>
</evidence>
<evidence type="ECO:0000313" key="3">
    <source>
        <dbReference type="EMBL" id="GAA4548793.1"/>
    </source>
</evidence>